<dbReference type="GO" id="GO:0003682">
    <property type="term" value="F:chromatin binding"/>
    <property type="evidence" value="ECO:0007669"/>
    <property type="project" value="TreeGrafter"/>
</dbReference>
<evidence type="ECO:0000256" key="3">
    <source>
        <dbReference type="ARBA" id="ARBA00009471"/>
    </source>
</evidence>
<dbReference type="EMBL" id="KI546085">
    <property type="protein sequence ID" value="EST46110.1"/>
    <property type="molecule type" value="Genomic_DNA"/>
</dbReference>
<dbReference type="GO" id="GO:0007076">
    <property type="term" value="P:mitotic chromosome condensation"/>
    <property type="evidence" value="ECO:0007669"/>
    <property type="project" value="InterPro"/>
</dbReference>
<gene>
    <name evidence="12" type="ORF">SS50377_14104</name>
    <name evidence="13" type="ORF">SS50377_24338</name>
</gene>
<evidence type="ECO:0000256" key="8">
    <source>
        <dbReference type="ARBA" id="ARBA00022776"/>
    </source>
</evidence>
<evidence type="ECO:0000313" key="12">
    <source>
        <dbReference type="EMBL" id="EST46110.1"/>
    </source>
</evidence>
<dbReference type="GO" id="GO:0005737">
    <property type="term" value="C:cytoplasm"/>
    <property type="evidence" value="ECO:0007669"/>
    <property type="project" value="UniProtKB-SubCell"/>
</dbReference>
<dbReference type="OrthoDB" id="362021at2759"/>
<evidence type="ECO:0000256" key="5">
    <source>
        <dbReference type="ARBA" id="ARBA00022454"/>
    </source>
</evidence>
<evidence type="ECO:0000256" key="11">
    <source>
        <dbReference type="SAM" id="MobiDB-lite"/>
    </source>
</evidence>
<evidence type="ECO:0000256" key="6">
    <source>
        <dbReference type="ARBA" id="ARBA00022490"/>
    </source>
</evidence>
<dbReference type="AlphaFoldDB" id="V6LN99"/>
<keyword evidence="8" id="KW-0498">Mitosis</keyword>
<evidence type="ECO:0000256" key="4">
    <source>
        <dbReference type="ARBA" id="ARBA00016065"/>
    </source>
</evidence>
<evidence type="ECO:0000256" key="7">
    <source>
        <dbReference type="ARBA" id="ARBA00022618"/>
    </source>
</evidence>
<keyword evidence="7" id="KW-0132">Cell division</keyword>
<organism evidence="12">
    <name type="scientific">Spironucleus salmonicida</name>
    <dbReference type="NCBI Taxonomy" id="348837"/>
    <lineage>
        <taxon>Eukaryota</taxon>
        <taxon>Metamonada</taxon>
        <taxon>Diplomonadida</taxon>
        <taxon>Hexamitidae</taxon>
        <taxon>Hexamitinae</taxon>
        <taxon>Spironucleus</taxon>
    </lineage>
</organism>
<keyword evidence="10" id="KW-0131">Cell cycle</keyword>
<dbReference type="EMBL" id="AUWU02000004">
    <property type="protein sequence ID" value="KAH0574383.1"/>
    <property type="molecule type" value="Genomic_DNA"/>
</dbReference>
<dbReference type="Proteomes" id="UP000018208">
    <property type="component" value="Unassembled WGS sequence"/>
</dbReference>
<keyword evidence="5" id="KW-0158">Chromosome</keyword>
<keyword evidence="9" id="KW-0226">DNA condensation</keyword>
<dbReference type="InterPro" id="IPR022816">
    <property type="entry name" value="Condensin_barren_su2"/>
</dbReference>
<dbReference type="Pfam" id="PF05786">
    <property type="entry name" value="Cnd2"/>
    <property type="match status" value="1"/>
</dbReference>
<name>V6LN99_9EUKA</name>
<proteinExistence type="inferred from homology"/>
<evidence type="ECO:0000313" key="14">
    <source>
        <dbReference type="Proteomes" id="UP000018208"/>
    </source>
</evidence>
<reference evidence="12 13" key="1">
    <citation type="journal article" date="2014" name="PLoS Genet.">
        <title>The Genome of Spironucleus salmonicida Highlights a Fish Pathogen Adapted to Fluctuating Environments.</title>
        <authorList>
            <person name="Xu F."/>
            <person name="Jerlstrom-Hultqvist J."/>
            <person name="Einarsson E."/>
            <person name="Astvaldsson A."/>
            <person name="Svard S.G."/>
            <person name="Andersson J.O."/>
        </authorList>
    </citation>
    <scope>NUCLEOTIDE SEQUENCE</scope>
    <source>
        <strain evidence="13">ATCC 50377</strain>
    </source>
</reference>
<evidence type="ECO:0000256" key="10">
    <source>
        <dbReference type="ARBA" id="ARBA00023306"/>
    </source>
</evidence>
<comment type="subcellular location">
    <subcellularLocation>
        <location evidence="1">Chromosome</location>
    </subcellularLocation>
    <subcellularLocation>
        <location evidence="2">Cytoplasm</location>
    </subcellularLocation>
</comment>
<dbReference type="PANTHER" id="PTHR13108:SF9">
    <property type="entry name" value="CONDENSIN COMPLEX SUBUNIT 2"/>
    <property type="match status" value="1"/>
</dbReference>
<keyword evidence="14" id="KW-1185">Reference proteome</keyword>
<sequence>MNPEEVLNLCLQLAATDKINQKNCWQLSLIDQIDDVLDYENCDFVKCSGAIQASAKIYSGRVDALAQQCEGMQGVTLPQSQEDEEQQIVEKTQRSQQNRRKPLKSMTNEQLTMKIIPNAFFDPDFHKMFAIADEQILTETDLFKYFEIQENEQLSEIEGMQQLLTKSQRFMDASQLPEPSPIELNYDIQENDLNVSYASLLETSIVNKLEDQQDFSAIKNIQKLGPRAPPKPRAPKRKIDFNPPELKFTTISKTQSKFAVFQSDSTSNLNFQFIVSPIFNPQNCGKFLISNYLQTNISRLPSITELSFHKNVAFQSENFDEIDNLIEEFHDEKSMNIDLVSQKLRIGLNTIQTKFAKKSKQIDIQELKKKELSLLKENVQDLVKIHQTYPDVHSQKVCQNAEDVSIQMMFVGFLHLANEGQVHIRQLSKGVVGVEGK</sequence>
<feature type="region of interest" description="Disordered" evidence="11">
    <location>
        <begin position="77"/>
        <end position="104"/>
    </location>
</feature>
<accession>V6LN99</accession>
<dbReference type="VEuPathDB" id="GiardiaDB:SS50377_24338"/>
<protein>
    <recommendedName>
        <fullName evidence="4">Condensin complex subunit 2</fullName>
    </recommendedName>
</protein>
<dbReference type="PANTHER" id="PTHR13108">
    <property type="entry name" value="CONDENSIN COMPLEX SUBUNIT 2"/>
    <property type="match status" value="1"/>
</dbReference>
<comment type="similarity">
    <text evidence="3">Belongs to the CND2 (condensin subunit 2) family.</text>
</comment>
<evidence type="ECO:0000256" key="1">
    <source>
        <dbReference type="ARBA" id="ARBA00004286"/>
    </source>
</evidence>
<dbReference type="GO" id="GO:0000796">
    <property type="term" value="C:condensin complex"/>
    <property type="evidence" value="ECO:0007669"/>
    <property type="project" value="InterPro"/>
</dbReference>
<evidence type="ECO:0000313" key="13">
    <source>
        <dbReference type="EMBL" id="KAH0574383.1"/>
    </source>
</evidence>
<keyword evidence="6" id="KW-0963">Cytoplasm</keyword>
<evidence type="ECO:0000256" key="9">
    <source>
        <dbReference type="ARBA" id="ARBA00023067"/>
    </source>
</evidence>
<reference evidence="13" key="2">
    <citation type="submission" date="2020-12" db="EMBL/GenBank/DDBJ databases">
        <title>New Spironucleus salmonicida genome in near-complete chromosomes.</title>
        <authorList>
            <person name="Xu F."/>
            <person name="Kurt Z."/>
            <person name="Jimenez-Gonzalez A."/>
            <person name="Astvaldsson A."/>
            <person name="Andersson J.O."/>
            <person name="Svard S.G."/>
        </authorList>
    </citation>
    <scope>NUCLEOTIDE SEQUENCE</scope>
    <source>
        <strain evidence="13">ATCC 50377</strain>
    </source>
</reference>
<evidence type="ECO:0000256" key="2">
    <source>
        <dbReference type="ARBA" id="ARBA00004496"/>
    </source>
</evidence>
<dbReference type="GO" id="GO:0051301">
    <property type="term" value="P:cell division"/>
    <property type="evidence" value="ECO:0007669"/>
    <property type="project" value="UniProtKB-KW"/>
</dbReference>